<dbReference type="GO" id="GO:0012505">
    <property type="term" value="C:endomembrane system"/>
    <property type="evidence" value="ECO:0007669"/>
    <property type="project" value="UniProtKB-SubCell"/>
</dbReference>
<dbReference type="EMBL" id="NFJD01000002">
    <property type="protein sequence ID" value="OUO56787.1"/>
    <property type="molecule type" value="Genomic_DNA"/>
</dbReference>
<gene>
    <name evidence="7" type="ORF">B5F75_02785</name>
</gene>
<name>A0A1Y4DCG0_9BACT</name>
<evidence type="ECO:0000256" key="4">
    <source>
        <dbReference type="ARBA" id="ARBA00023136"/>
    </source>
</evidence>
<accession>A0A1Y4DCG0</accession>
<feature type="transmembrane region" description="Helical" evidence="5">
    <location>
        <begin position="29"/>
        <end position="48"/>
    </location>
</feature>
<evidence type="ECO:0000259" key="6">
    <source>
        <dbReference type="Pfam" id="PF06803"/>
    </source>
</evidence>
<evidence type="ECO:0000313" key="8">
    <source>
        <dbReference type="Proteomes" id="UP000196368"/>
    </source>
</evidence>
<dbReference type="InterPro" id="IPR010652">
    <property type="entry name" value="DUF1232"/>
</dbReference>
<keyword evidence="4 5" id="KW-0472">Membrane</keyword>
<evidence type="ECO:0000256" key="2">
    <source>
        <dbReference type="ARBA" id="ARBA00022692"/>
    </source>
</evidence>
<feature type="domain" description="DUF1232" evidence="6">
    <location>
        <begin position="35"/>
        <end position="68"/>
    </location>
</feature>
<dbReference type="Proteomes" id="UP000196368">
    <property type="component" value="Unassembled WGS sequence"/>
</dbReference>
<evidence type="ECO:0000256" key="3">
    <source>
        <dbReference type="ARBA" id="ARBA00022989"/>
    </source>
</evidence>
<dbReference type="Pfam" id="PF06803">
    <property type="entry name" value="DUF1232"/>
    <property type="match status" value="1"/>
</dbReference>
<comment type="caution">
    <text evidence="7">The sequence shown here is derived from an EMBL/GenBank/DDBJ whole genome shotgun (WGS) entry which is preliminary data.</text>
</comment>
<feature type="transmembrane region" description="Helical" evidence="5">
    <location>
        <begin position="54"/>
        <end position="74"/>
    </location>
</feature>
<dbReference type="AlphaFoldDB" id="A0A1Y4DCG0"/>
<evidence type="ECO:0000313" key="7">
    <source>
        <dbReference type="EMBL" id="OUO56787.1"/>
    </source>
</evidence>
<keyword evidence="2 5" id="KW-0812">Transmembrane</keyword>
<dbReference type="OrthoDB" id="9800034at2"/>
<sequence length="105" mass="11843">MKFSPTTVFQDVTSFFPMLWAIVRGRWKMPWNTLFWAVLCVVYLLSPIDVLPDVMPIIGITDDGAFILLVLTLLHKDLSAFRAARAEAKNVLEAQVLPPDPADKK</sequence>
<keyword evidence="8" id="KW-1185">Reference proteome</keyword>
<evidence type="ECO:0000256" key="5">
    <source>
        <dbReference type="SAM" id="Phobius"/>
    </source>
</evidence>
<keyword evidence="3 5" id="KW-1133">Transmembrane helix</keyword>
<proteinExistence type="predicted"/>
<comment type="subcellular location">
    <subcellularLocation>
        <location evidence="1">Endomembrane system</location>
        <topology evidence="1">Multi-pass membrane protein</topology>
    </subcellularLocation>
</comment>
<evidence type="ECO:0000256" key="1">
    <source>
        <dbReference type="ARBA" id="ARBA00004127"/>
    </source>
</evidence>
<organism evidence="7 8">
    <name type="scientific">Candidatus Avelusimicrobium gallicola</name>
    <dbReference type="NCBI Taxonomy" id="2562704"/>
    <lineage>
        <taxon>Bacteria</taxon>
        <taxon>Pseudomonadati</taxon>
        <taxon>Elusimicrobiota</taxon>
        <taxon>Elusimicrobia</taxon>
        <taxon>Elusimicrobiales</taxon>
        <taxon>Elusimicrobiaceae</taxon>
        <taxon>Candidatus Avelusimicrobium</taxon>
    </lineage>
</organism>
<protein>
    <recommendedName>
        <fullName evidence="6">DUF1232 domain-containing protein</fullName>
    </recommendedName>
</protein>
<dbReference type="RefSeq" id="WP_087287631.1">
    <property type="nucleotide sequence ID" value="NZ_NFJD01000002.1"/>
</dbReference>
<reference evidence="8" key="1">
    <citation type="submission" date="2017-04" db="EMBL/GenBank/DDBJ databases">
        <title>Function of individual gut microbiota members based on whole genome sequencing of pure cultures obtained from chicken caecum.</title>
        <authorList>
            <person name="Medvecky M."/>
            <person name="Cejkova D."/>
            <person name="Polansky O."/>
            <person name="Karasova D."/>
            <person name="Kubasova T."/>
            <person name="Cizek A."/>
            <person name="Rychlik I."/>
        </authorList>
    </citation>
    <scope>NUCLEOTIDE SEQUENCE [LARGE SCALE GENOMIC DNA]</scope>
    <source>
        <strain evidence="8">An273</strain>
    </source>
</reference>